<sequence>MVVKNKANPIDKILEILKNQNGILLTSDLAKLGIPRTYLSILIKKGEIQRISRGVYSAANYMVDEMASMQARYKGAIFSHETALYLLGLTDRTPLFYSMTVPAVYNATPLKASGAKVYFVNRNLFLLGVITLKSSHGNDIKTFNLERTICDVLRNRNQVDVQLVNEALKKYVLHKDRNIDQLYNFAKQFRIQKIVREYIEVLL</sequence>
<keyword evidence="3" id="KW-1185">Reference proteome</keyword>
<dbReference type="InterPro" id="IPR025159">
    <property type="entry name" value="AbiEi_N"/>
</dbReference>
<dbReference type="RefSeq" id="WP_075070894.1">
    <property type="nucleotide sequence ID" value="NZ_DF967974.1"/>
</dbReference>
<reference evidence="2 3" key="1">
    <citation type="submission" date="2015-07" db="EMBL/GenBank/DDBJ databases">
        <title>Genome sequence of Levilinea saccharolytica DSM 16555.</title>
        <authorList>
            <person name="Hemp J."/>
            <person name="Ward L.M."/>
            <person name="Pace L.A."/>
            <person name="Fischer W.W."/>
        </authorList>
    </citation>
    <scope>NUCLEOTIDE SEQUENCE [LARGE SCALE GENOMIC DNA]</scope>
    <source>
        <strain evidence="2 3">KIBI-1</strain>
    </source>
</reference>
<name>A0A0P6YJT9_9CHLR</name>
<dbReference type="Proteomes" id="UP000050501">
    <property type="component" value="Unassembled WGS sequence"/>
</dbReference>
<dbReference type="EMBL" id="LGCM01000008">
    <property type="protein sequence ID" value="KPL90880.1"/>
    <property type="molecule type" value="Genomic_DNA"/>
</dbReference>
<comment type="caution">
    <text evidence="2">The sequence shown here is derived from an EMBL/GenBank/DDBJ whole genome shotgun (WGS) entry which is preliminary data.</text>
</comment>
<dbReference type="OrthoDB" id="9801429at2"/>
<feature type="domain" description="AbiEi antitoxin N-terminal" evidence="1">
    <location>
        <begin position="11"/>
        <end position="56"/>
    </location>
</feature>
<gene>
    <name evidence="2" type="ORF">ADN01_01855</name>
</gene>
<evidence type="ECO:0000259" key="1">
    <source>
        <dbReference type="Pfam" id="PF13338"/>
    </source>
</evidence>
<evidence type="ECO:0000313" key="2">
    <source>
        <dbReference type="EMBL" id="KPL90880.1"/>
    </source>
</evidence>
<proteinExistence type="predicted"/>
<organism evidence="2 3">
    <name type="scientific">Levilinea saccharolytica</name>
    <dbReference type="NCBI Taxonomy" id="229921"/>
    <lineage>
        <taxon>Bacteria</taxon>
        <taxon>Bacillati</taxon>
        <taxon>Chloroflexota</taxon>
        <taxon>Anaerolineae</taxon>
        <taxon>Anaerolineales</taxon>
        <taxon>Anaerolineaceae</taxon>
        <taxon>Levilinea</taxon>
    </lineage>
</organism>
<dbReference type="AlphaFoldDB" id="A0A0P6YJT9"/>
<protein>
    <recommendedName>
        <fullName evidence="1">AbiEi antitoxin N-terminal domain-containing protein</fullName>
    </recommendedName>
</protein>
<dbReference type="Pfam" id="PF13338">
    <property type="entry name" value="AbiEi_4"/>
    <property type="match status" value="1"/>
</dbReference>
<dbReference type="STRING" id="229921.ADN01_01855"/>
<evidence type="ECO:0000313" key="3">
    <source>
        <dbReference type="Proteomes" id="UP000050501"/>
    </source>
</evidence>
<accession>A0A0P6YJT9</accession>